<comment type="caution">
    <text evidence="3">The sequence shown here is derived from an EMBL/GenBank/DDBJ whole genome shotgun (WGS) entry which is preliminary data.</text>
</comment>
<organism evidence="3 4">
    <name type="scientific">Iris pallida</name>
    <name type="common">Sweet iris</name>
    <dbReference type="NCBI Taxonomy" id="29817"/>
    <lineage>
        <taxon>Eukaryota</taxon>
        <taxon>Viridiplantae</taxon>
        <taxon>Streptophyta</taxon>
        <taxon>Embryophyta</taxon>
        <taxon>Tracheophyta</taxon>
        <taxon>Spermatophyta</taxon>
        <taxon>Magnoliopsida</taxon>
        <taxon>Liliopsida</taxon>
        <taxon>Asparagales</taxon>
        <taxon>Iridaceae</taxon>
        <taxon>Iridoideae</taxon>
        <taxon>Irideae</taxon>
        <taxon>Iris</taxon>
    </lineage>
</organism>
<evidence type="ECO:0000313" key="3">
    <source>
        <dbReference type="EMBL" id="KAJ6837901.1"/>
    </source>
</evidence>
<accession>A0AAX6HBE9</accession>
<reference evidence="3" key="1">
    <citation type="journal article" date="2023" name="GigaByte">
        <title>Genome assembly of the bearded iris, Iris pallida Lam.</title>
        <authorList>
            <person name="Bruccoleri R.E."/>
            <person name="Oakeley E.J."/>
            <person name="Faust A.M.E."/>
            <person name="Altorfer M."/>
            <person name="Dessus-Babus S."/>
            <person name="Burckhardt D."/>
            <person name="Oertli M."/>
            <person name="Naumann U."/>
            <person name="Petersen F."/>
            <person name="Wong J."/>
        </authorList>
    </citation>
    <scope>NUCLEOTIDE SEQUENCE</scope>
    <source>
        <strain evidence="3">GSM-AAB239-AS_SAM_17_03QT</strain>
    </source>
</reference>
<dbReference type="Pfam" id="PF10539">
    <property type="entry name" value="Dev_Cell_Death"/>
    <property type="match status" value="1"/>
</dbReference>
<sequence>MAPGKKVKNATVGEASKQSTSRTQTPKPLKPEPKIIKKSPSQNNTSAKSSKGPQSNQGKPVKSNNVTRKKGEDVANKNKSQKTPVNDKKHEKPKGKIDGMIFMCNAKTKPDCFRYMVMGLPQSKEEIVATIKPGLKLYLYDFDAKLLYGIYEATSVGGMKLEPAAFGGSYPAQVRFKVHVDCLPLSEGMFKKAIMGYSCGDGDKIKFDIGVTKLQVKKLAKLFQPSTQLMSNVNTLVQSAQPVPIPLVQFRPILPAIETPLHIFHPEALAGGQYAQALSQKETAPVKRETVPHDLLSLSEKEYRTYGLRREPLIPAPATAPSAAPAVGPSHRIRDAHYPYAVPPTRAAYLSGKDSQSDLSQRRMDESEYKLRPAAEQLATQSAPYLGYPSGVSRQTEAGYGARLAEADRLHSAHAANALSDYNRSYLQPGGAGDSGNSSVSSRYSFAGPSFTYR</sequence>
<evidence type="ECO:0000313" key="4">
    <source>
        <dbReference type="Proteomes" id="UP001140949"/>
    </source>
</evidence>
<feature type="compositionally biased region" description="Basic and acidic residues" evidence="1">
    <location>
        <begin position="85"/>
        <end position="94"/>
    </location>
</feature>
<feature type="region of interest" description="Disordered" evidence="1">
    <location>
        <begin position="426"/>
        <end position="454"/>
    </location>
</feature>
<dbReference type="PROSITE" id="PS51222">
    <property type="entry name" value="DCD"/>
    <property type="match status" value="1"/>
</dbReference>
<name>A0AAX6HBE9_IRIPA</name>
<feature type="region of interest" description="Disordered" evidence="1">
    <location>
        <begin position="1"/>
        <end position="94"/>
    </location>
</feature>
<gene>
    <name evidence="3" type="ORF">M6B38_322695</name>
</gene>
<reference evidence="3" key="2">
    <citation type="submission" date="2023-04" db="EMBL/GenBank/DDBJ databases">
        <authorList>
            <person name="Bruccoleri R.E."/>
            <person name="Oakeley E.J."/>
            <person name="Faust A.-M."/>
            <person name="Dessus-Babus S."/>
            <person name="Altorfer M."/>
            <person name="Burckhardt D."/>
            <person name="Oertli M."/>
            <person name="Naumann U."/>
            <person name="Petersen F."/>
            <person name="Wong J."/>
        </authorList>
    </citation>
    <scope>NUCLEOTIDE SEQUENCE</scope>
    <source>
        <strain evidence="3">GSM-AAB239-AS_SAM_17_03QT</strain>
        <tissue evidence="3">Leaf</tissue>
    </source>
</reference>
<proteinExistence type="predicted"/>
<dbReference type="PANTHER" id="PTHR46444">
    <property type="entry name" value="DCD (DEVELOPMENT AND CELL DEATH) DOMAIN PROTEIN-RELATED"/>
    <property type="match status" value="1"/>
</dbReference>
<dbReference type="AlphaFoldDB" id="A0AAX6HBE9"/>
<evidence type="ECO:0000259" key="2">
    <source>
        <dbReference type="PROSITE" id="PS51222"/>
    </source>
</evidence>
<dbReference type="PANTHER" id="PTHR46444:SF3">
    <property type="entry name" value="DCD (DEVELOPMENT AND CELL DEATH) DOMAIN PROTEIN"/>
    <property type="match status" value="1"/>
</dbReference>
<dbReference type="InterPro" id="IPR013989">
    <property type="entry name" value="Dev_and_cell_death_domain"/>
</dbReference>
<feature type="region of interest" description="Disordered" evidence="1">
    <location>
        <begin position="347"/>
        <end position="367"/>
    </location>
</feature>
<keyword evidence="4" id="KW-1185">Reference proteome</keyword>
<feature type="domain" description="DCD" evidence="2">
    <location>
        <begin position="95"/>
        <end position="225"/>
    </location>
</feature>
<dbReference type="EMBL" id="JANAVB010011152">
    <property type="protein sequence ID" value="KAJ6837901.1"/>
    <property type="molecule type" value="Genomic_DNA"/>
</dbReference>
<feature type="compositionally biased region" description="Polar residues" evidence="1">
    <location>
        <begin position="435"/>
        <end position="444"/>
    </location>
</feature>
<feature type="compositionally biased region" description="Polar residues" evidence="1">
    <location>
        <begin position="16"/>
        <end position="25"/>
    </location>
</feature>
<protein>
    <recommendedName>
        <fullName evidence="2">DCD domain-containing protein</fullName>
    </recommendedName>
</protein>
<dbReference type="SMART" id="SM00767">
    <property type="entry name" value="DCD"/>
    <property type="match status" value="1"/>
</dbReference>
<dbReference type="Proteomes" id="UP001140949">
    <property type="component" value="Unassembled WGS sequence"/>
</dbReference>
<feature type="compositionally biased region" description="Polar residues" evidence="1">
    <location>
        <begin position="42"/>
        <end position="66"/>
    </location>
</feature>
<evidence type="ECO:0000256" key="1">
    <source>
        <dbReference type="SAM" id="MobiDB-lite"/>
    </source>
</evidence>